<dbReference type="EMBL" id="MU070193">
    <property type="protein sequence ID" value="KAF5829181.1"/>
    <property type="molecule type" value="Genomic_DNA"/>
</dbReference>
<keyword evidence="3" id="KW-1185">Reference proteome</keyword>
<evidence type="ECO:0000313" key="2">
    <source>
        <dbReference type="EMBL" id="KAF5829181.1"/>
    </source>
</evidence>
<organism evidence="2 3">
    <name type="scientific">Dunaliella salina</name>
    <name type="common">Green alga</name>
    <name type="synonym">Protococcus salinus</name>
    <dbReference type="NCBI Taxonomy" id="3046"/>
    <lineage>
        <taxon>Eukaryota</taxon>
        <taxon>Viridiplantae</taxon>
        <taxon>Chlorophyta</taxon>
        <taxon>core chlorophytes</taxon>
        <taxon>Chlorophyceae</taxon>
        <taxon>CS clade</taxon>
        <taxon>Chlamydomonadales</taxon>
        <taxon>Dunaliellaceae</taxon>
        <taxon>Dunaliella</taxon>
    </lineage>
</organism>
<sequence length="72" mass="6586">MFSKCPIKQAISSLHSSAHTSQAIADTSNNVEQGPGAEGGATALAATGGTSLATDGAAGAAPAAAGAATCGG</sequence>
<name>A0ABQ7G3K3_DUNSA</name>
<dbReference type="Proteomes" id="UP000815325">
    <property type="component" value="Unassembled WGS sequence"/>
</dbReference>
<feature type="non-terminal residue" evidence="2">
    <location>
        <position position="72"/>
    </location>
</feature>
<comment type="caution">
    <text evidence="2">The sequence shown here is derived from an EMBL/GenBank/DDBJ whole genome shotgun (WGS) entry which is preliminary data.</text>
</comment>
<protein>
    <recommendedName>
        <fullName evidence="4">Encoded protein</fullName>
    </recommendedName>
</protein>
<feature type="region of interest" description="Disordered" evidence="1">
    <location>
        <begin position="14"/>
        <end position="43"/>
    </location>
</feature>
<gene>
    <name evidence="2" type="ORF">DUNSADRAFT_16426</name>
</gene>
<feature type="compositionally biased region" description="Polar residues" evidence="1">
    <location>
        <begin position="14"/>
        <end position="32"/>
    </location>
</feature>
<proteinExistence type="predicted"/>
<evidence type="ECO:0000256" key="1">
    <source>
        <dbReference type="SAM" id="MobiDB-lite"/>
    </source>
</evidence>
<accession>A0ABQ7G3K3</accession>
<evidence type="ECO:0000313" key="3">
    <source>
        <dbReference type="Proteomes" id="UP000815325"/>
    </source>
</evidence>
<evidence type="ECO:0008006" key="4">
    <source>
        <dbReference type="Google" id="ProtNLM"/>
    </source>
</evidence>
<reference evidence="2" key="1">
    <citation type="submission" date="2017-08" db="EMBL/GenBank/DDBJ databases">
        <authorList>
            <person name="Polle J.E."/>
            <person name="Barry K."/>
            <person name="Cushman J."/>
            <person name="Schmutz J."/>
            <person name="Tran D."/>
            <person name="Hathwaick L.T."/>
            <person name="Yim W.C."/>
            <person name="Jenkins J."/>
            <person name="Mckie-Krisberg Z.M."/>
            <person name="Prochnik S."/>
            <person name="Lindquist E."/>
            <person name="Dockter R.B."/>
            <person name="Adam C."/>
            <person name="Molina H."/>
            <person name="Bunkerborg J."/>
            <person name="Jin E."/>
            <person name="Buchheim M."/>
            <person name="Magnuson J."/>
        </authorList>
    </citation>
    <scope>NUCLEOTIDE SEQUENCE</scope>
    <source>
        <strain evidence="2">CCAP 19/18</strain>
    </source>
</reference>